<dbReference type="Proteomes" id="UP000264002">
    <property type="component" value="Unassembled WGS sequence"/>
</dbReference>
<keyword evidence="1" id="KW-0472">Membrane</keyword>
<dbReference type="NCBIfam" id="NF006749">
    <property type="entry name" value="PRK09272.1-2"/>
    <property type="match status" value="1"/>
</dbReference>
<dbReference type="RefSeq" id="WP_117330828.1">
    <property type="nucleotide sequence ID" value="NZ_QUWK01000009.1"/>
</dbReference>
<comment type="caution">
    <text evidence="2">The sequence shown here is derived from an EMBL/GenBank/DDBJ whole genome shotgun (WGS) entry which is preliminary data.</text>
</comment>
<dbReference type="InterPro" id="IPR058117">
    <property type="entry name" value="BV97_02767-like"/>
</dbReference>
<dbReference type="AlphaFoldDB" id="A0A372MH39"/>
<keyword evidence="3" id="KW-1185">Reference proteome</keyword>
<accession>A0A372MH39</accession>
<sequence>MWYYIIKIGISALTIVLVSEVAKRSSVFGALIASLPLTSLLAILWMHFEKTQDTAIAQLSQSIFFLVLPSLAFFVLFPFLLNRGIAFWVSFLLASGATIVLYFLLIAILKHYNIAAL</sequence>
<proteinExistence type="predicted"/>
<gene>
    <name evidence="2" type="ORF">DYP60_09840</name>
</gene>
<keyword evidence="1" id="KW-1133">Transmembrane helix</keyword>
<evidence type="ECO:0000256" key="1">
    <source>
        <dbReference type="SAM" id="Phobius"/>
    </source>
</evidence>
<feature type="transmembrane region" description="Helical" evidence="1">
    <location>
        <begin position="59"/>
        <end position="79"/>
    </location>
</feature>
<reference evidence="3" key="1">
    <citation type="submission" date="2018-08" db="EMBL/GenBank/DDBJ databases">
        <authorList>
            <person name="Grouzdev D.S."/>
            <person name="Krutkina M.S."/>
        </authorList>
    </citation>
    <scope>NUCLEOTIDE SEQUENCE [LARGE SCALE GENOMIC DNA]</scope>
    <source>
        <strain evidence="3">4-11</strain>
    </source>
</reference>
<reference evidence="2 3" key="2">
    <citation type="submission" date="2018-09" db="EMBL/GenBank/DDBJ databases">
        <title>Genome of Sphaerochaeta halotolerans strain 4-11.</title>
        <authorList>
            <person name="Nazina T.N."/>
            <person name="Sokolova D.S."/>
        </authorList>
    </citation>
    <scope>NUCLEOTIDE SEQUENCE [LARGE SCALE GENOMIC DNA]</scope>
    <source>
        <strain evidence="2 3">4-11</strain>
    </source>
</reference>
<organism evidence="2 3">
    <name type="scientific">Sphaerochaeta halotolerans</name>
    <dbReference type="NCBI Taxonomy" id="2293840"/>
    <lineage>
        <taxon>Bacteria</taxon>
        <taxon>Pseudomonadati</taxon>
        <taxon>Spirochaetota</taxon>
        <taxon>Spirochaetia</taxon>
        <taxon>Spirochaetales</taxon>
        <taxon>Sphaerochaetaceae</taxon>
        <taxon>Sphaerochaeta</taxon>
    </lineage>
</organism>
<name>A0A372MH39_9SPIR</name>
<dbReference type="EMBL" id="QUWK01000009">
    <property type="protein sequence ID" value="RFU94490.1"/>
    <property type="molecule type" value="Genomic_DNA"/>
</dbReference>
<keyword evidence="1" id="KW-0812">Transmembrane</keyword>
<evidence type="ECO:0000313" key="2">
    <source>
        <dbReference type="EMBL" id="RFU94490.1"/>
    </source>
</evidence>
<feature type="transmembrane region" description="Helical" evidence="1">
    <location>
        <begin position="27"/>
        <end position="47"/>
    </location>
</feature>
<evidence type="ECO:0000313" key="3">
    <source>
        <dbReference type="Proteomes" id="UP000264002"/>
    </source>
</evidence>
<protein>
    <submittedName>
        <fullName evidence="2">DUF3147 family protein</fullName>
    </submittedName>
</protein>
<feature type="transmembrane region" description="Helical" evidence="1">
    <location>
        <begin position="85"/>
        <end position="109"/>
    </location>
</feature>